<evidence type="ECO:0000256" key="15">
    <source>
        <dbReference type="RuleBase" id="RU003896"/>
    </source>
</evidence>
<feature type="binding site" evidence="14">
    <location>
        <position position="609"/>
    </location>
    <ligand>
        <name>Fe cation</name>
        <dbReference type="ChEBI" id="CHEBI:24875"/>
    </ligand>
</feature>
<proteinExistence type="inferred from homology"/>
<keyword evidence="17" id="KW-1185">Reference proteome</keyword>
<dbReference type="AlphaFoldDB" id="A0A2S9V8K4"/>
<evidence type="ECO:0000256" key="5">
    <source>
        <dbReference type="ARBA" id="ARBA00012082"/>
    </source>
</evidence>
<comment type="cofactor">
    <cofactor evidence="1 14">
        <name>Ni(2+)</name>
        <dbReference type="ChEBI" id="CHEBI:49786"/>
    </cofactor>
</comment>
<organism evidence="16 17">
    <name type="scientific">Alteromonas alba</name>
    <dbReference type="NCBI Taxonomy" id="2079529"/>
    <lineage>
        <taxon>Bacteria</taxon>
        <taxon>Pseudomonadati</taxon>
        <taxon>Pseudomonadota</taxon>
        <taxon>Gammaproteobacteria</taxon>
        <taxon>Alteromonadales</taxon>
        <taxon>Alteromonadaceae</taxon>
        <taxon>Alteromonas/Salinimonas group</taxon>
        <taxon>Alteromonas</taxon>
    </lineage>
</organism>
<evidence type="ECO:0000313" key="16">
    <source>
        <dbReference type="EMBL" id="PRO72807.1"/>
    </source>
</evidence>
<keyword evidence="7 14" id="KW-0479">Metal-binding</keyword>
<dbReference type="PANTHER" id="PTHR42958:SF2">
    <property type="entry name" value="UPTAKE HYDROGENASE LARGE SUBUNIT"/>
    <property type="match status" value="1"/>
</dbReference>
<comment type="subunit">
    <text evidence="4">Heterodimer of a large and a small subunit.</text>
</comment>
<reference evidence="17" key="1">
    <citation type="journal article" date="2020" name="Int. J. Syst. Evol. Microbiol.">
        <title>Alteromonas alba sp. nov., a marine bacterium isolated from the seawater of the West Pacific Ocean.</title>
        <authorList>
            <person name="Sun C."/>
            <person name="Wu Y.-H."/>
            <person name="Xamxidin M."/>
            <person name="Cheng H."/>
            <person name="Xu X.-W."/>
        </authorList>
    </citation>
    <scope>NUCLEOTIDE SEQUENCE [LARGE SCALE GENOMIC DNA]</scope>
    <source>
        <strain evidence="17">190</strain>
    </source>
</reference>
<evidence type="ECO:0000256" key="9">
    <source>
        <dbReference type="ARBA" id="ARBA00037655"/>
    </source>
</evidence>
<feature type="binding site" evidence="14">
    <location>
        <position position="69"/>
    </location>
    <ligand>
        <name>Ni(2+)</name>
        <dbReference type="ChEBI" id="CHEBI:49786"/>
    </ligand>
</feature>
<dbReference type="InterPro" id="IPR001501">
    <property type="entry name" value="Ni-dep_hyd_lsu"/>
</dbReference>
<dbReference type="InterPro" id="IPR050867">
    <property type="entry name" value="NiFe/NiFeSe_hydrgnase_LSU"/>
</dbReference>
<evidence type="ECO:0000256" key="3">
    <source>
        <dbReference type="ARBA" id="ARBA00009292"/>
    </source>
</evidence>
<dbReference type="PROSITE" id="PS00507">
    <property type="entry name" value="NI_HGENASE_L_1"/>
    <property type="match status" value="1"/>
</dbReference>
<comment type="cofactor">
    <cofactor evidence="14">
        <name>Fe cation</name>
        <dbReference type="ChEBI" id="CHEBI:24875"/>
    </cofactor>
</comment>
<name>A0A2S9V8K4_9ALTE</name>
<comment type="caution">
    <text evidence="16">The sequence shown here is derived from an EMBL/GenBank/DDBJ whole genome shotgun (WGS) entry which is preliminary data.</text>
</comment>
<comment type="function">
    <text evidence="9">This enzyme recycles the H(2) produced by nitrogenase to increase the production of ATP and to protect nitrogenase against inhibition or damage by O(2) under carbon- or phosphate-limited conditions.</text>
</comment>
<comment type="similarity">
    <text evidence="3 15">Belongs to the [NiFe]/[NiFeSe] hydrogenase large subunit family.</text>
</comment>
<dbReference type="PROSITE" id="PS00508">
    <property type="entry name" value="NI_HGENASE_L_2"/>
    <property type="match status" value="1"/>
</dbReference>
<evidence type="ECO:0000256" key="11">
    <source>
        <dbReference type="ARBA" id="ARBA00041237"/>
    </source>
</evidence>
<evidence type="ECO:0000256" key="8">
    <source>
        <dbReference type="ARBA" id="ARBA00023002"/>
    </source>
</evidence>
<evidence type="ECO:0000256" key="4">
    <source>
        <dbReference type="ARBA" id="ARBA00011771"/>
    </source>
</evidence>
<dbReference type="Proteomes" id="UP000238949">
    <property type="component" value="Unassembled WGS sequence"/>
</dbReference>
<protein>
    <recommendedName>
        <fullName evidence="10">Uptake hydrogenase large subunit</fullName>
        <ecNumber evidence="5">1.12.99.6</ecNumber>
    </recommendedName>
    <alternativeName>
        <fullName evidence="12">Hydrogenlyase</fullName>
    </alternativeName>
    <alternativeName>
        <fullName evidence="11">Membrane-bound hydrogenase large subunit</fullName>
    </alternativeName>
</protein>
<dbReference type="GO" id="GO:0033748">
    <property type="term" value="F:hydrogenase (acceptor) activity"/>
    <property type="evidence" value="ECO:0007669"/>
    <property type="project" value="UniProtKB-EC"/>
</dbReference>
<dbReference type="InterPro" id="IPR018194">
    <property type="entry name" value="Ni-dep_hyd_lsu_Ni_BS"/>
</dbReference>
<keyword evidence="14" id="KW-0408">Iron</keyword>
<keyword evidence="14" id="KW-0460">Magnesium</keyword>
<dbReference type="InterPro" id="IPR029014">
    <property type="entry name" value="NiFe-Hase_large"/>
</dbReference>
<dbReference type="SUPFAM" id="SSF56762">
    <property type="entry name" value="HydB/Nqo4-like"/>
    <property type="match status" value="2"/>
</dbReference>
<evidence type="ECO:0000256" key="14">
    <source>
        <dbReference type="PIRSR" id="PIRSR601501-1"/>
    </source>
</evidence>
<dbReference type="GO" id="GO:0016151">
    <property type="term" value="F:nickel cation binding"/>
    <property type="evidence" value="ECO:0007669"/>
    <property type="project" value="InterPro"/>
</dbReference>
<dbReference type="Gene3D" id="1.10.645.10">
    <property type="entry name" value="Cytochrome-c3 Hydrogenase, chain B"/>
    <property type="match status" value="1"/>
</dbReference>
<evidence type="ECO:0000313" key="17">
    <source>
        <dbReference type="Proteomes" id="UP000238949"/>
    </source>
</evidence>
<keyword evidence="6 14" id="KW-0533">Nickel</keyword>
<feature type="binding site" evidence="14">
    <location>
        <position position="66"/>
    </location>
    <ligand>
        <name>Ni(2+)</name>
        <dbReference type="ChEBI" id="CHEBI:49786"/>
    </ligand>
</feature>
<comment type="catalytic activity">
    <reaction evidence="13">
        <text>H2 + A = AH2</text>
        <dbReference type="Rhea" id="RHEA:12116"/>
        <dbReference type="ChEBI" id="CHEBI:13193"/>
        <dbReference type="ChEBI" id="CHEBI:17499"/>
        <dbReference type="ChEBI" id="CHEBI:18276"/>
        <dbReference type="EC" id="1.12.99.6"/>
    </reaction>
</comment>
<sequence length="627" mass="69402">MDKTSNNDRLVVDPITRIEGHLRIEAEMDGNTIKQAFSSGTSVRGIELILQGRDPRDAWAFAQRICGVCTLVHGMASVRAVEDALRKAWRTNAKLGVAIGHPAMTSMPKGPLQHGKKGKGHRHSGTVIGSLSEAEMAIPQNAQLIRNIMIGTQYVHDHVMHFYHLHALDWVDVVSALDADPAKTAALAGQLSDYPRSSPGYFKDMKQKVKTLVESGQLGIFNNAYWGHPGYKLPPEVNLMALAHYLDALTWQRDVVKVHTIFGGKNPHPNFVVGGVPSPINLNASTGINTRRLVQLQDAITQMKTFVDQVYYPDILAIAGYYKEWGTRGEGLGNFLTYGDLPTTSMDDPASFLFPRGAILGRDLSKVYEVDLDDPSEIQEFVSSSWYRYSGGNTSGLHPFEGQTNLEYTGPRPPYKHLNTSAEYSWLKSPRWKGHAMEVGPLARVLMMYAKKDAAVQDIVNRSLSILDLAPSALFSTLGRTLARAVETKIIVNQLQDWYDQLLDNIASGDTDTFNPLYFDPANWPVKGQGVGVMEAPRGALGHWLVMQNGKIDNYQCVVPTTWNAGPRDPNSQAGAYEAALQDKHTLHDPDQPLEILRTLHSFDPCLACAVHVMDETGEERLQLKVR</sequence>
<dbReference type="Pfam" id="PF00374">
    <property type="entry name" value="NiFeSe_Hases"/>
    <property type="match status" value="2"/>
</dbReference>
<dbReference type="EMBL" id="PVNP01000160">
    <property type="protein sequence ID" value="PRO72807.1"/>
    <property type="molecule type" value="Genomic_DNA"/>
</dbReference>
<feature type="binding site" evidence="14">
    <location>
        <position position="47"/>
    </location>
    <ligand>
        <name>Mg(2+)</name>
        <dbReference type="ChEBI" id="CHEBI:18420"/>
    </ligand>
</feature>
<feature type="binding site" evidence="14">
    <location>
        <position position="69"/>
    </location>
    <ligand>
        <name>Fe cation</name>
        <dbReference type="ChEBI" id="CHEBI:24875"/>
    </ligand>
</feature>
<dbReference type="EC" id="1.12.99.6" evidence="5"/>
<dbReference type="OrthoDB" id="9761717at2"/>
<comment type="subcellular location">
    <subcellularLocation>
        <location evidence="2">Cell membrane</location>
        <topology evidence="2">Peripheral membrane protein</topology>
    </subcellularLocation>
</comment>
<evidence type="ECO:0000256" key="1">
    <source>
        <dbReference type="ARBA" id="ARBA00001967"/>
    </source>
</evidence>
<keyword evidence="8 15" id="KW-0560">Oxidoreductase</keyword>
<accession>A0A2S9V8K4</accession>
<evidence type="ECO:0000256" key="6">
    <source>
        <dbReference type="ARBA" id="ARBA00022596"/>
    </source>
</evidence>
<dbReference type="PANTHER" id="PTHR42958">
    <property type="entry name" value="HYDROGENASE-2 LARGE CHAIN"/>
    <property type="match status" value="1"/>
</dbReference>
<evidence type="ECO:0000256" key="2">
    <source>
        <dbReference type="ARBA" id="ARBA00004202"/>
    </source>
</evidence>
<evidence type="ECO:0000256" key="10">
    <source>
        <dbReference type="ARBA" id="ARBA00040803"/>
    </source>
</evidence>
<dbReference type="FunFam" id="1.10.645.10:FF:000002">
    <property type="entry name" value="Hydrogenase 2 large subunit"/>
    <property type="match status" value="1"/>
</dbReference>
<evidence type="ECO:0000256" key="12">
    <source>
        <dbReference type="ARBA" id="ARBA00042683"/>
    </source>
</evidence>
<feature type="binding site" evidence="14">
    <location>
        <position position="606"/>
    </location>
    <ligand>
        <name>Ni(2+)</name>
        <dbReference type="ChEBI" id="CHEBI:49786"/>
    </ligand>
</feature>
<evidence type="ECO:0000256" key="7">
    <source>
        <dbReference type="ARBA" id="ARBA00022723"/>
    </source>
</evidence>
<dbReference type="RefSeq" id="WP_105935241.1">
    <property type="nucleotide sequence ID" value="NZ_PVNP01000160.1"/>
</dbReference>
<dbReference type="GO" id="GO:0005886">
    <property type="term" value="C:plasma membrane"/>
    <property type="evidence" value="ECO:0007669"/>
    <property type="project" value="UniProtKB-SubCell"/>
</dbReference>
<feature type="binding site" evidence="14">
    <location>
        <position position="612"/>
    </location>
    <ligand>
        <name>Mg(2+)</name>
        <dbReference type="ChEBI" id="CHEBI:18420"/>
    </ligand>
</feature>
<evidence type="ECO:0000256" key="13">
    <source>
        <dbReference type="ARBA" id="ARBA00048757"/>
    </source>
</evidence>
<gene>
    <name evidence="16" type="ORF">C6Y40_14735</name>
</gene>
<dbReference type="GO" id="GO:0008901">
    <property type="term" value="F:ferredoxin hydrogenase activity"/>
    <property type="evidence" value="ECO:0007669"/>
    <property type="project" value="InterPro"/>
</dbReference>